<gene>
    <name evidence="1" type="ORF">V8G54_031102</name>
</gene>
<reference evidence="1 2" key="1">
    <citation type="journal article" date="2023" name="Life. Sci Alliance">
        <title>Evolutionary insights into 3D genome organization and epigenetic landscape of Vigna mungo.</title>
        <authorList>
            <person name="Junaid A."/>
            <person name="Singh B."/>
            <person name="Bhatia S."/>
        </authorList>
    </citation>
    <scope>NUCLEOTIDE SEQUENCE [LARGE SCALE GENOMIC DNA]</scope>
    <source>
        <strain evidence="1">Urdbean</strain>
    </source>
</reference>
<proteinExistence type="predicted"/>
<dbReference type="EMBL" id="CP144692">
    <property type="protein sequence ID" value="WVY98951.1"/>
    <property type="molecule type" value="Genomic_DNA"/>
</dbReference>
<evidence type="ECO:0000313" key="1">
    <source>
        <dbReference type="EMBL" id="WVY98951.1"/>
    </source>
</evidence>
<name>A0AAQ3RLV8_VIGMU</name>
<dbReference type="AlphaFoldDB" id="A0AAQ3RLV8"/>
<sequence length="193" mass="21393">MYLCVHLFLHPTYIYNLRNSRAKCDDIVRSVGASESAVLVIVSIGISLRALFLEEPRVVRWWTCLRLVVCSFATILIISESQTSTFATDHTAIRPFHLKFCRARSVDVAPASRAFAFPTATLWGYGHRDVEPVHVAHVVEILPSVLCNRYFYQSCRWISTCAVARDLTGAAICCGATEPSVVVRASCSGPEPT</sequence>
<evidence type="ECO:0000313" key="2">
    <source>
        <dbReference type="Proteomes" id="UP001374535"/>
    </source>
</evidence>
<organism evidence="1 2">
    <name type="scientific">Vigna mungo</name>
    <name type="common">Black gram</name>
    <name type="synonym">Phaseolus mungo</name>
    <dbReference type="NCBI Taxonomy" id="3915"/>
    <lineage>
        <taxon>Eukaryota</taxon>
        <taxon>Viridiplantae</taxon>
        <taxon>Streptophyta</taxon>
        <taxon>Embryophyta</taxon>
        <taxon>Tracheophyta</taxon>
        <taxon>Spermatophyta</taxon>
        <taxon>Magnoliopsida</taxon>
        <taxon>eudicotyledons</taxon>
        <taxon>Gunneridae</taxon>
        <taxon>Pentapetalae</taxon>
        <taxon>rosids</taxon>
        <taxon>fabids</taxon>
        <taxon>Fabales</taxon>
        <taxon>Fabaceae</taxon>
        <taxon>Papilionoideae</taxon>
        <taxon>50 kb inversion clade</taxon>
        <taxon>NPAAA clade</taxon>
        <taxon>indigoferoid/millettioid clade</taxon>
        <taxon>Phaseoleae</taxon>
        <taxon>Vigna</taxon>
    </lineage>
</organism>
<keyword evidence="2" id="KW-1185">Reference proteome</keyword>
<protein>
    <submittedName>
        <fullName evidence="1">Uncharacterized protein</fullName>
    </submittedName>
</protein>
<accession>A0AAQ3RLV8</accession>
<dbReference type="Proteomes" id="UP001374535">
    <property type="component" value="Chromosome 9"/>
</dbReference>